<evidence type="ECO:0000313" key="2">
    <source>
        <dbReference type="EMBL" id="KAK4033642.1"/>
    </source>
</evidence>
<keyword evidence="3" id="KW-1185">Reference proteome</keyword>
<proteinExistence type="predicted"/>
<gene>
    <name evidence="2" type="ORF">C8A01DRAFT_49795</name>
</gene>
<name>A0AAN6SNB4_9PEZI</name>
<feature type="compositionally biased region" description="Pro residues" evidence="1">
    <location>
        <begin position="1"/>
        <end position="16"/>
    </location>
</feature>
<dbReference type="InterPro" id="IPR025213">
    <property type="entry name" value="Sim4_Fta2"/>
</dbReference>
<evidence type="ECO:0000313" key="3">
    <source>
        <dbReference type="Proteomes" id="UP001303115"/>
    </source>
</evidence>
<evidence type="ECO:0000256" key="1">
    <source>
        <dbReference type="SAM" id="MobiDB-lite"/>
    </source>
</evidence>
<comment type="caution">
    <text evidence="2">The sequence shown here is derived from an EMBL/GenBank/DDBJ whole genome shotgun (WGS) entry which is preliminary data.</text>
</comment>
<dbReference type="Pfam" id="PF13095">
    <property type="entry name" value="FTA2"/>
    <property type="match status" value="1"/>
</dbReference>
<dbReference type="EMBL" id="MU854517">
    <property type="protein sequence ID" value="KAK4033642.1"/>
    <property type="molecule type" value="Genomic_DNA"/>
</dbReference>
<dbReference type="Proteomes" id="UP001303115">
    <property type="component" value="Unassembled WGS sequence"/>
</dbReference>
<organism evidence="2 3">
    <name type="scientific">Parachaetomium inaequale</name>
    <dbReference type="NCBI Taxonomy" id="2588326"/>
    <lineage>
        <taxon>Eukaryota</taxon>
        <taxon>Fungi</taxon>
        <taxon>Dikarya</taxon>
        <taxon>Ascomycota</taxon>
        <taxon>Pezizomycotina</taxon>
        <taxon>Sordariomycetes</taxon>
        <taxon>Sordariomycetidae</taxon>
        <taxon>Sordariales</taxon>
        <taxon>Chaetomiaceae</taxon>
        <taxon>Parachaetomium</taxon>
    </lineage>
</organism>
<sequence length="304" mass="35522">MSPLAPDPHPALPRVPGPKLAPFKPTAQAQIRFIGNLGRENDKDAQVWKMFEFRAWEYLHFRATRYLTGPLAELHFYYDYFDPFNCECRVYGRPKAEGCEELAVKAYGYLLLSPEQEAEVTKRMAGRRYKPDDPDVELNGDNFWGRWEEHRGQQVRAIVKDLITDNEGGDYPKAFDVEQIPLIWDHLKHLHSLGILVRDIHNGNYLRGKLVDFSRAWTMYHPCLEHMDLSDVNMFKRLEGHKLELTFDGEYPFIDYDVPQDLQDCAGDETYAIDQRSYQWRVKDGEDVEKHVMEELYADTRSAS</sequence>
<protein>
    <submittedName>
        <fullName evidence="2">Kinetochore Sim4 complex subunit FTA2-domain-containing protein</fullName>
    </submittedName>
</protein>
<dbReference type="AlphaFoldDB" id="A0AAN6SNB4"/>
<reference evidence="3" key="1">
    <citation type="journal article" date="2023" name="Mol. Phylogenet. Evol.">
        <title>Genome-scale phylogeny and comparative genomics of the fungal order Sordariales.</title>
        <authorList>
            <person name="Hensen N."/>
            <person name="Bonometti L."/>
            <person name="Westerberg I."/>
            <person name="Brannstrom I.O."/>
            <person name="Guillou S."/>
            <person name="Cros-Aarteil S."/>
            <person name="Calhoun S."/>
            <person name="Haridas S."/>
            <person name="Kuo A."/>
            <person name="Mondo S."/>
            <person name="Pangilinan J."/>
            <person name="Riley R."/>
            <person name="LaButti K."/>
            <person name="Andreopoulos B."/>
            <person name="Lipzen A."/>
            <person name="Chen C."/>
            <person name="Yan M."/>
            <person name="Daum C."/>
            <person name="Ng V."/>
            <person name="Clum A."/>
            <person name="Steindorff A."/>
            <person name="Ohm R.A."/>
            <person name="Martin F."/>
            <person name="Silar P."/>
            <person name="Natvig D.O."/>
            <person name="Lalanne C."/>
            <person name="Gautier V."/>
            <person name="Ament-Velasquez S.L."/>
            <person name="Kruys A."/>
            <person name="Hutchinson M.I."/>
            <person name="Powell A.J."/>
            <person name="Barry K."/>
            <person name="Miller A.N."/>
            <person name="Grigoriev I.V."/>
            <person name="Debuchy R."/>
            <person name="Gladieux P."/>
            <person name="Hiltunen Thoren M."/>
            <person name="Johannesson H."/>
        </authorList>
    </citation>
    <scope>NUCLEOTIDE SEQUENCE [LARGE SCALE GENOMIC DNA]</scope>
    <source>
        <strain evidence="3">CBS 284.82</strain>
    </source>
</reference>
<feature type="region of interest" description="Disordered" evidence="1">
    <location>
        <begin position="1"/>
        <end position="20"/>
    </location>
</feature>
<accession>A0AAN6SNB4</accession>